<gene>
    <name evidence="5" type="ORF">WKV53_18220</name>
</gene>
<feature type="compositionally biased region" description="Low complexity" evidence="2">
    <location>
        <begin position="205"/>
        <end position="218"/>
    </location>
</feature>
<evidence type="ECO:0000313" key="6">
    <source>
        <dbReference type="Proteomes" id="UP001371305"/>
    </source>
</evidence>
<organism evidence="5 6">
    <name type="scientific">Luteolibacter soli</name>
    <dbReference type="NCBI Taxonomy" id="3135280"/>
    <lineage>
        <taxon>Bacteria</taxon>
        <taxon>Pseudomonadati</taxon>
        <taxon>Verrucomicrobiota</taxon>
        <taxon>Verrucomicrobiia</taxon>
        <taxon>Verrucomicrobiales</taxon>
        <taxon>Verrucomicrobiaceae</taxon>
        <taxon>Luteolibacter</taxon>
    </lineage>
</organism>
<keyword evidence="6" id="KW-1185">Reference proteome</keyword>
<feature type="chain" id="PRO_5045649025" evidence="3">
    <location>
        <begin position="22"/>
        <end position="1007"/>
    </location>
</feature>
<name>A0ABU9AXG9_9BACT</name>
<keyword evidence="1 3" id="KW-0732">Signal</keyword>
<dbReference type="Proteomes" id="UP001371305">
    <property type="component" value="Unassembled WGS sequence"/>
</dbReference>
<dbReference type="RefSeq" id="WP_341406211.1">
    <property type="nucleotide sequence ID" value="NZ_JBBUKT010000007.1"/>
</dbReference>
<feature type="signal peptide" evidence="3">
    <location>
        <begin position="1"/>
        <end position="21"/>
    </location>
</feature>
<evidence type="ECO:0000259" key="4">
    <source>
        <dbReference type="Pfam" id="PF13205"/>
    </source>
</evidence>
<evidence type="ECO:0000256" key="2">
    <source>
        <dbReference type="SAM" id="MobiDB-lite"/>
    </source>
</evidence>
<dbReference type="InterPro" id="IPR032812">
    <property type="entry name" value="SbsA_Ig"/>
</dbReference>
<proteinExistence type="predicted"/>
<feature type="region of interest" description="Disordered" evidence="2">
    <location>
        <begin position="205"/>
        <end position="224"/>
    </location>
</feature>
<evidence type="ECO:0000256" key="3">
    <source>
        <dbReference type="SAM" id="SignalP"/>
    </source>
</evidence>
<comment type="caution">
    <text evidence="5">The sequence shown here is derived from an EMBL/GenBank/DDBJ whole genome shotgun (WGS) entry which is preliminary data.</text>
</comment>
<evidence type="ECO:0000256" key="1">
    <source>
        <dbReference type="ARBA" id="ARBA00022729"/>
    </source>
</evidence>
<evidence type="ECO:0000313" key="5">
    <source>
        <dbReference type="EMBL" id="MEK7952454.1"/>
    </source>
</evidence>
<sequence length="1007" mass="102854">MTTSRIVALLGACTLVHSAHATLIAGWETTGQNNWGTQGLAATQKHSNVTVGGLTRGSGVDTGAGSSLNGWGGEHWNAESYDDGIAANRFITFTITPGSGSEVSIETFTLHYRRSTNGPLVAALQFKIGNGAYIDVEEMLLDAEANTAGIANDIDLSSIQELQDHSGSPITFRLIPYLANDDEGDFYVWGESPGLDLTVQGTVTGSSGGDTTPPTLSGVTPNDNATNVPAPATLTAVFNENIARGTGSILVKEAATGTVVNTLNVTNPAQVGLTVNQINLVMANPLTPGTDYYVVIPEGAIVDLAGNPFAGFTDSESWNFTTLQVIDPPEVVVNKFFNGSPDRVELLVTGNGEPGSTVDLRGMILKEFSGNIDTDLGSKLVFSSSPLWSAVPVGTLVTLTNWASSPDVSASDFTLSVGLTDPTYFTPVAGSPEFDLNATEMIMIKHAGSDPAGTSGGIHALAAGSPSGLSFFATYPGAKVITDATTGANLGAKVGNATATLADYMSGTDASGGLLLSLDDFGSPNNGTNAAFIAALRGRTAGQGDGVATVTNGTLDSALLGLPAFDAGQTGRLVKVSLLAQASTAPLTQVRIVVPAALGTPTGAVLSGPASAGASVSRNGQTIQVNSAAITKLNALEITISGLSTPASSQVSNNGIYPLAISTTGAGGTLTPIPAQAAVRVVTPIGALHDTDADGLALDSGLVVAVSGTVSEEDFGGGAANFSGFLQDASGGINISSPTLNLGLLRGYRFTVLGTVVQTNGQTSIVPTSATHIVDRGPVPEVLGARTTLPNLFSNPELKEGSLITLSNLVLDSGTWGPGTTATLRDPLGNTIDVRIQPGSTATSMPSTPIVITGIVGQSDGTSPFTGSYFLMPRDPGDAVSMTDVALWRADHGVTNPNSAADDDGDGRDNAYEYAFGLDPRSAASSSAIVGNLDPATGKFSFTRRPPAMTGLSYRVFTSSNLTSWTQDGAATLNVTSLTNDVETVEVTLGTPAPLPSSSFFIRVETP</sequence>
<accession>A0ABU9AXG9</accession>
<feature type="domain" description="SbsA Ig-like" evidence="4">
    <location>
        <begin position="210"/>
        <end position="322"/>
    </location>
</feature>
<reference evidence="5 6" key="1">
    <citation type="submission" date="2024-04" db="EMBL/GenBank/DDBJ databases">
        <title>Luteolibacter sp. isolated from soil.</title>
        <authorList>
            <person name="An J."/>
        </authorList>
    </citation>
    <scope>NUCLEOTIDE SEQUENCE [LARGE SCALE GENOMIC DNA]</scope>
    <source>
        <strain evidence="5 6">Y139</strain>
    </source>
</reference>
<dbReference type="Pfam" id="PF13205">
    <property type="entry name" value="Big_5"/>
    <property type="match status" value="1"/>
</dbReference>
<dbReference type="EMBL" id="JBBUKT010000007">
    <property type="protein sequence ID" value="MEK7952454.1"/>
    <property type="molecule type" value="Genomic_DNA"/>
</dbReference>
<protein>
    <submittedName>
        <fullName evidence="5">Ig-like domain-containing protein</fullName>
    </submittedName>
</protein>